<dbReference type="SUPFAM" id="SSF56112">
    <property type="entry name" value="Protein kinase-like (PK-like)"/>
    <property type="match status" value="1"/>
</dbReference>
<protein>
    <recommendedName>
        <fullName evidence="1">Serine-threonine/tyrosine-protein kinase catalytic domain-containing protein</fullName>
    </recommendedName>
</protein>
<dbReference type="Pfam" id="PF07714">
    <property type="entry name" value="PK_Tyr_Ser-Thr"/>
    <property type="match status" value="1"/>
</dbReference>
<dbReference type="InterPro" id="IPR001245">
    <property type="entry name" value="Ser-Thr/Tyr_kinase_cat_dom"/>
</dbReference>
<dbReference type="KEGG" id="cvr:CHLNCDRAFT_135467"/>
<dbReference type="Gene3D" id="1.10.510.10">
    <property type="entry name" value="Transferase(Phosphotransferase) domain 1"/>
    <property type="match status" value="1"/>
</dbReference>
<name>E1ZUB9_CHLVA</name>
<proteinExistence type="predicted"/>
<dbReference type="STRING" id="554065.E1ZUB9"/>
<organism evidence="3">
    <name type="scientific">Chlorella variabilis</name>
    <name type="common">Green alga</name>
    <dbReference type="NCBI Taxonomy" id="554065"/>
    <lineage>
        <taxon>Eukaryota</taxon>
        <taxon>Viridiplantae</taxon>
        <taxon>Chlorophyta</taxon>
        <taxon>core chlorophytes</taxon>
        <taxon>Trebouxiophyceae</taxon>
        <taxon>Chlorellales</taxon>
        <taxon>Chlorellaceae</taxon>
        <taxon>Chlorella clade</taxon>
        <taxon>Chlorella</taxon>
    </lineage>
</organism>
<dbReference type="AlphaFoldDB" id="E1ZUB9"/>
<accession>E1ZUB9</accession>
<feature type="non-terminal residue" evidence="2">
    <location>
        <position position="1"/>
    </location>
</feature>
<evidence type="ECO:0000313" key="3">
    <source>
        <dbReference type="Proteomes" id="UP000008141"/>
    </source>
</evidence>
<dbReference type="GO" id="GO:0004672">
    <property type="term" value="F:protein kinase activity"/>
    <property type="evidence" value="ECO:0007669"/>
    <property type="project" value="InterPro"/>
</dbReference>
<evidence type="ECO:0000259" key="1">
    <source>
        <dbReference type="Pfam" id="PF07714"/>
    </source>
</evidence>
<dbReference type="RefSeq" id="XP_005852292.1">
    <property type="nucleotide sequence ID" value="XM_005852230.1"/>
</dbReference>
<keyword evidence="3" id="KW-1185">Reference proteome</keyword>
<sequence>IIVQVTQKGYRPPIPADFPPPLADLVQRCWAEDPHARPDAETIVQALIDYSASFSSTVAARLAHPA</sequence>
<reference evidence="2 3" key="1">
    <citation type="journal article" date="2010" name="Plant Cell">
        <title>The Chlorella variabilis NC64A genome reveals adaptation to photosymbiosis, coevolution with viruses, and cryptic sex.</title>
        <authorList>
            <person name="Blanc G."/>
            <person name="Duncan G."/>
            <person name="Agarkova I."/>
            <person name="Borodovsky M."/>
            <person name="Gurnon J."/>
            <person name="Kuo A."/>
            <person name="Lindquist E."/>
            <person name="Lucas S."/>
            <person name="Pangilinan J."/>
            <person name="Polle J."/>
            <person name="Salamov A."/>
            <person name="Terry A."/>
            <person name="Yamada T."/>
            <person name="Dunigan D.D."/>
            <person name="Grigoriev I.V."/>
            <person name="Claverie J.M."/>
            <person name="Van Etten J.L."/>
        </authorList>
    </citation>
    <scope>NUCLEOTIDE SEQUENCE [LARGE SCALE GENOMIC DNA]</scope>
    <source>
        <strain evidence="2 3">NC64A</strain>
    </source>
</reference>
<dbReference type="GeneID" id="17350009"/>
<dbReference type="Proteomes" id="UP000008141">
    <property type="component" value="Unassembled WGS sequence"/>
</dbReference>
<evidence type="ECO:0000313" key="2">
    <source>
        <dbReference type="EMBL" id="EFN50576.1"/>
    </source>
</evidence>
<feature type="domain" description="Serine-threonine/tyrosine-protein kinase catalytic" evidence="1">
    <location>
        <begin position="3"/>
        <end position="47"/>
    </location>
</feature>
<gene>
    <name evidence="2" type="ORF">CHLNCDRAFT_135467</name>
</gene>
<dbReference type="EMBL" id="GL433951">
    <property type="protein sequence ID" value="EFN50576.1"/>
    <property type="molecule type" value="Genomic_DNA"/>
</dbReference>
<dbReference type="InterPro" id="IPR011009">
    <property type="entry name" value="Kinase-like_dom_sf"/>
</dbReference>
<dbReference type="InParanoid" id="E1ZUB9"/>